<evidence type="ECO:0000313" key="3">
    <source>
        <dbReference type="Proteomes" id="UP000323426"/>
    </source>
</evidence>
<dbReference type="PANTHER" id="PTHR37319:SF1">
    <property type="entry name" value="TRANSPOSASE TN5 DIMERISATION DOMAIN-CONTAINING PROTEIN"/>
    <property type="match status" value="1"/>
</dbReference>
<proteinExistence type="predicted"/>
<gene>
    <name evidence="2" type="ORF">F0145_04865</name>
</gene>
<keyword evidence="3" id="KW-1185">Reference proteome</keyword>
<feature type="domain" description="Transposase IS4-like" evidence="1">
    <location>
        <begin position="239"/>
        <end position="350"/>
    </location>
</feature>
<dbReference type="GO" id="GO:0004803">
    <property type="term" value="F:transposase activity"/>
    <property type="evidence" value="ECO:0007669"/>
    <property type="project" value="InterPro"/>
</dbReference>
<dbReference type="GO" id="GO:0003677">
    <property type="term" value="F:DNA binding"/>
    <property type="evidence" value="ECO:0007669"/>
    <property type="project" value="InterPro"/>
</dbReference>
<dbReference type="RefSeq" id="WP_150087173.1">
    <property type="nucleotide sequence ID" value="NZ_VWSF01000002.1"/>
</dbReference>
<evidence type="ECO:0000313" key="2">
    <source>
        <dbReference type="EMBL" id="KAA5548846.1"/>
    </source>
</evidence>
<evidence type="ECO:0000259" key="1">
    <source>
        <dbReference type="Pfam" id="PF01609"/>
    </source>
</evidence>
<accession>A0A5M6DR67</accession>
<sequence length="451" mass="51472">MADAIFSNIRIERRVKQVVEKIIEKQSVVIHQLSASEAEQRSYYRLLHNPRLQTSQIISYLQADCGRQVEVGAHYLVFQDTTQPNFERNRHNISDQQQLGVIGDKQSLGFFLHPSLVVQADTGRCLGYSHVQVWSREAMAPDRKQRQYQKQPIEEKESYRWIQAAQASKQVLAKASALTIICDREGDISELFLQVPDNQTHLLVRSNADRLLVNGAGKLSTLLTSLPEGGRYQLQLAGETRRGRVARQAVVALRWAKVGLVMKGVGKALYVVEAKEIDAPAGKAPIYWRLLTTHAIQTQQQAQQLIYWYSLRWNIEQVFRLLKQKGLQVELLDLETGKALVQLTLLALFAASKIMLLHLASKQKEAVPLAESFTQQEVACMQALQKRYEGKTAKQRNPYPQDSLQWCYWIIARLGGWKPHEKQAGVITLLRGWNYFQHILHGWTLAQKFVS</sequence>
<dbReference type="InterPro" id="IPR054836">
    <property type="entry name" value="Tn5_transposase"/>
</dbReference>
<dbReference type="NCBIfam" id="NF033590">
    <property type="entry name" value="transpos_IS4_3"/>
    <property type="match status" value="1"/>
</dbReference>
<dbReference type="SUPFAM" id="SSF53098">
    <property type="entry name" value="Ribonuclease H-like"/>
    <property type="match status" value="1"/>
</dbReference>
<protein>
    <submittedName>
        <fullName evidence="2">IS4 family transposase</fullName>
    </submittedName>
</protein>
<name>A0A5M6DR67_9BACT</name>
<dbReference type="InterPro" id="IPR047768">
    <property type="entry name" value="Tn5p-like"/>
</dbReference>
<dbReference type="Gene3D" id="1.10.740.10">
    <property type="entry name" value="Transferase Inhibitor Protein From Tn5, Chain"/>
    <property type="match status" value="1"/>
</dbReference>
<dbReference type="InterPro" id="IPR014737">
    <property type="entry name" value="Transposase_Tn5-like_C"/>
</dbReference>
<dbReference type="PANTHER" id="PTHR37319">
    <property type="entry name" value="TRANSPOSASE"/>
    <property type="match status" value="1"/>
</dbReference>
<reference evidence="2 3" key="1">
    <citation type="submission" date="2019-09" db="EMBL/GenBank/DDBJ databases">
        <title>Genome sequence and assembly of Adhaeribacter sp.</title>
        <authorList>
            <person name="Chhetri G."/>
        </authorList>
    </citation>
    <scope>NUCLEOTIDE SEQUENCE [LARGE SCALE GENOMIC DNA]</scope>
    <source>
        <strain evidence="2 3">DK36</strain>
    </source>
</reference>
<dbReference type="InterPro" id="IPR012337">
    <property type="entry name" value="RNaseH-like_sf"/>
</dbReference>
<dbReference type="Pfam" id="PF01609">
    <property type="entry name" value="DDE_Tnp_1"/>
    <property type="match status" value="1"/>
</dbReference>
<dbReference type="GO" id="GO:0006313">
    <property type="term" value="P:DNA transposition"/>
    <property type="evidence" value="ECO:0007669"/>
    <property type="project" value="InterPro"/>
</dbReference>
<dbReference type="AlphaFoldDB" id="A0A5M6DR67"/>
<dbReference type="Proteomes" id="UP000323426">
    <property type="component" value="Unassembled WGS sequence"/>
</dbReference>
<dbReference type="EMBL" id="VWSF01000002">
    <property type="protein sequence ID" value="KAA5548846.1"/>
    <property type="molecule type" value="Genomic_DNA"/>
</dbReference>
<dbReference type="Gene3D" id="3.90.350.10">
    <property type="entry name" value="Transposase Inhibitor Protein From Tn5, Chain A, domain 1"/>
    <property type="match status" value="1"/>
</dbReference>
<comment type="caution">
    <text evidence="2">The sequence shown here is derived from an EMBL/GenBank/DDBJ whole genome shotgun (WGS) entry which is preliminary data.</text>
</comment>
<organism evidence="2 3">
    <name type="scientific">Adhaeribacter rhizoryzae</name>
    <dbReference type="NCBI Taxonomy" id="2607907"/>
    <lineage>
        <taxon>Bacteria</taxon>
        <taxon>Pseudomonadati</taxon>
        <taxon>Bacteroidota</taxon>
        <taxon>Cytophagia</taxon>
        <taxon>Cytophagales</taxon>
        <taxon>Hymenobacteraceae</taxon>
        <taxon>Adhaeribacter</taxon>
    </lineage>
</organism>
<dbReference type="InterPro" id="IPR002559">
    <property type="entry name" value="Transposase_11"/>
</dbReference>